<dbReference type="InterPro" id="IPR001387">
    <property type="entry name" value="Cro/C1-type_HTH"/>
</dbReference>
<evidence type="ECO:0000313" key="2">
    <source>
        <dbReference type="EMBL" id="MCI4685029.1"/>
    </source>
</evidence>
<dbReference type="SMART" id="SM00530">
    <property type="entry name" value="HTH_XRE"/>
    <property type="match status" value="1"/>
</dbReference>
<name>A0ABS9ZBD3_9HYPH</name>
<protein>
    <submittedName>
        <fullName evidence="2">Helix-turn-helix domain-containing protein</fullName>
    </submittedName>
</protein>
<gene>
    <name evidence="2" type="ORF">K2U94_20090</name>
</gene>
<dbReference type="RefSeq" id="WP_336606190.1">
    <property type="nucleotide sequence ID" value="NZ_JAIVFP010000002.1"/>
</dbReference>
<dbReference type="EMBL" id="JAIVFP010000002">
    <property type="protein sequence ID" value="MCI4685029.1"/>
    <property type="molecule type" value="Genomic_DNA"/>
</dbReference>
<dbReference type="SUPFAM" id="SSF47413">
    <property type="entry name" value="lambda repressor-like DNA-binding domains"/>
    <property type="match status" value="1"/>
</dbReference>
<organism evidence="2 3">
    <name type="scientific">Candidatus Rhodoblastus alkanivorans</name>
    <dbReference type="NCBI Taxonomy" id="2954117"/>
    <lineage>
        <taxon>Bacteria</taxon>
        <taxon>Pseudomonadati</taxon>
        <taxon>Pseudomonadota</taxon>
        <taxon>Alphaproteobacteria</taxon>
        <taxon>Hyphomicrobiales</taxon>
        <taxon>Rhodoblastaceae</taxon>
        <taxon>Rhodoblastus</taxon>
    </lineage>
</organism>
<dbReference type="CDD" id="cd00093">
    <property type="entry name" value="HTH_XRE"/>
    <property type="match status" value="1"/>
</dbReference>
<accession>A0ABS9ZBD3</accession>
<proteinExistence type="predicted"/>
<evidence type="ECO:0000313" key="3">
    <source>
        <dbReference type="Proteomes" id="UP001139104"/>
    </source>
</evidence>
<dbReference type="InterPro" id="IPR010982">
    <property type="entry name" value="Lambda_DNA-bd_dom_sf"/>
</dbReference>
<feature type="domain" description="HTH cro/C1-type" evidence="1">
    <location>
        <begin position="6"/>
        <end position="60"/>
    </location>
</feature>
<evidence type="ECO:0000259" key="1">
    <source>
        <dbReference type="PROSITE" id="PS50943"/>
    </source>
</evidence>
<dbReference type="Gene3D" id="1.10.260.40">
    <property type="entry name" value="lambda repressor-like DNA-binding domains"/>
    <property type="match status" value="1"/>
</dbReference>
<keyword evidence="3" id="KW-1185">Reference proteome</keyword>
<comment type="caution">
    <text evidence="2">The sequence shown here is derived from an EMBL/GenBank/DDBJ whole genome shotgun (WGS) entry which is preliminary data.</text>
</comment>
<reference evidence="2" key="1">
    <citation type="journal article" date="2022" name="ISME J.">
        <title>Identification of active gaseous-alkane degraders at natural gas seeps.</title>
        <authorList>
            <person name="Farhan Ul Haque M."/>
            <person name="Hernandez M."/>
            <person name="Crombie A.T."/>
            <person name="Murrell J.C."/>
        </authorList>
    </citation>
    <scope>NUCLEOTIDE SEQUENCE</scope>
    <source>
        <strain evidence="2">PC2</strain>
    </source>
</reference>
<dbReference type="PROSITE" id="PS50943">
    <property type="entry name" value="HTH_CROC1"/>
    <property type="match status" value="1"/>
</dbReference>
<sequence length="235" mass="26335">MQPEQMRAARAALNWSLDRLAEASGVHRNTLSNFETRKYDGDPEKVAAVARALRAAGVIFIKENGEAAGVRLRRFRQGDRVRFRPETRVRFDYGIGADEVGTVIAVEPHPPATGPTYRVQVQFERALVPFEFRFEYELVQAGPLSLESFIESSGMAMIPLSHFVPNPSLDSEPHLETDLSKLPQELRSQIIIPSADDKLRNTVEERGFITSEANPSLILMWRQFPDGVLYTGPLG</sequence>
<dbReference type="Pfam" id="PF01381">
    <property type="entry name" value="HTH_3"/>
    <property type="match status" value="1"/>
</dbReference>
<dbReference type="Proteomes" id="UP001139104">
    <property type="component" value="Unassembled WGS sequence"/>
</dbReference>